<keyword evidence="9 14" id="KW-0560">Oxidoreductase</keyword>
<comment type="caution">
    <text evidence="15">The sequence shown here is derived from an EMBL/GenBank/DDBJ whole genome shotgun (WGS) entry which is preliminary data.</text>
</comment>
<dbReference type="Pfam" id="PF05153">
    <property type="entry name" value="MIOX"/>
    <property type="match status" value="1"/>
</dbReference>
<gene>
    <name evidence="15" type="ORF">HaLaN_29683</name>
</gene>
<dbReference type="GO" id="GO:0005506">
    <property type="term" value="F:iron ion binding"/>
    <property type="evidence" value="ECO:0007669"/>
    <property type="project" value="InterPro"/>
</dbReference>
<evidence type="ECO:0000256" key="10">
    <source>
        <dbReference type="ARBA" id="ARBA00023004"/>
    </source>
</evidence>
<dbReference type="PANTHER" id="PTHR12588:SF0">
    <property type="entry name" value="INOSITOL OXYGENASE"/>
    <property type="match status" value="1"/>
</dbReference>
<evidence type="ECO:0000256" key="13">
    <source>
        <dbReference type="PIRSR" id="PIRSR607828-2"/>
    </source>
</evidence>
<organism evidence="15 16">
    <name type="scientific">Haematococcus lacustris</name>
    <name type="common">Green alga</name>
    <name type="synonym">Haematococcus pluvialis</name>
    <dbReference type="NCBI Taxonomy" id="44745"/>
    <lineage>
        <taxon>Eukaryota</taxon>
        <taxon>Viridiplantae</taxon>
        <taxon>Chlorophyta</taxon>
        <taxon>core chlorophytes</taxon>
        <taxon>Chlorophyceae</taxon>
        <taxon>CS clade</taxon>
        <taxon>Chlamydomonadales</taxon>
        <taxon>Haematococcaceae</taxon>
        <taxon>Haematococcus</taxon>
    </lineage>
</organism>
<dbReference type="GO" id="GO:0005737">
    <property type="term" value="C:cytoplasm"/>
    <property type="evidence" value="ECO:0007669"/>
    <property type="project" value="UniProtKB-SubCell"/>
</dbReference>
<protein>
    <recommendedName>
        <fullName evidence="5 14">Inositol oxygenase</fullName>
        <ecNumber evidence="4 14">1.13.99.1</ecNumber>
    </recommendedName>
    <alternativeName>
        <fullName evidence="11 14">Myo-inositol oxygenase</fullName>
    </alternativeName>
</protein>
<keyword evidence="16" id="KW-1185">Reference proteome</keyword>
<comment type="subcellular location">
    <subcellularLocation>
        <location evidence="1 14">Cytoplasm</location>
    </subcellularLocation>
</comment>
<evidence type="ECO:0000256" key="12">
    <source>
        <dbReference type="ARBA" id="ARBA00048271"/>
    </source>
</evidence>
<feature type="binding site" evidence="13">
    <location>
        <position position="8"/>
    </location>
    <ligand>
        <name>Fe cation</name>
        <dbReference type="ChEBI" id="CHEBI:24875"/>
        <label>1</label>
    </ligand>
</feature>
<evidence type="ECO:0000256" key="9">
    <source>
        <dbReference type="ARBA" id="ARBA00023002"/>
    </source>
</evidence>
<evidence type="ECO:0000313" key="15">
    <source>
        <dbReference type="EMBL" id="GFH30765.1"/>
    </source>
</evidence>
<sequence>MHVAGLLHGLGKLLAHKKFGSQPQWSVCGESYPLGCRFDPHIFGAQFFLANPDKRRRMYQTQLGIYQARCGLRNVLMSWGSQEYLFLVLLLNSSQLPYEALFLLRHLRFTALTRPGNTYQALLSPEDEALMPLLRAFQRLTAYQRVDIPAALRLNGPDFHAYYTRLLHQYLPEQLMW</sequence>
<dbReference type="InterPro" id="IPR007828">
    <property type="entry name" value="Inositol_oxygenase"/>
</dbReference>
<dbReference type="GO" id="GO:0019853">
    <property type="term" value="P:L-ascorbic acid biosynthetic process"/>
    <property type="evidence" value="ECO:0007669"/>
    <property type="project" value="UniProtKB-KW"/>
</dbReference>
<evidence type="ECO:0000256" key="2">
    <source>
        <dbReference type="ARBA" id="ARBA00005167"/>
    </source>
</evidence>
<evidence type="ECO:0000256" key="3">
    <source>
        <dbReference type="ARBA" id="ARBA00005286"/>
    </source>
</evidence>
<name>A0A6A0ADL8_HAELA</name>
<dbReference type="EMBL" id="BLLF01005133">
    <property type="protein sequence ID" value="GFH30765.1"/>
    <property type="molecule type" value="Genomic_DNA"/>
</dbReference>
<comment type="catalytic activity">
    <reaction evidence="12 14">
        <text>myo-inositol + O2 = D-glucuronate + H2O + H(+)</text>
        <dbReference type="Rhea" id="RHEA:23696"/>
        <dbReference type="ChEBI" id="CHEBI:15377"/>
        <dbReference type="ChEBI" id="CHEBI:15378"/>
        <dbReference type="ChEBI" id="CHEBI:15379"/>
        <dbReference type="ChEBI" id="CHEBI:17268"/>
        <dbReference type="ChEBI" id="CHEBI:58720"/>
        <dbReference type="EC" id="1.13.99.1"/>
    </reaction>
</comment>
<evidence type="ECO:0000256" key="6">
    <source>
        <dbReference type="ARBA" id="ARBA00022490"/>
    </source>
</evidence>
<comment type="similarity">
    <text evidence="3 14">Belongs to the myo-inositol oxygenase family.</text>
</comment>
<dbReference type="EC" id="1.13.99.1" evidence="4 14"/>
<accession>A0A6A0ADL8</accession>
<evidence type="ECO:0000256" key="11">
    <source>
        <dbReference type="ARBA" id="ARBA00029668"/>
    </source>
</evidence>
<evidence type="ECO:0000313" key="16">
    <source>
        <dbReference type="Proteomes" id="UP000485058"/>
    </source>
</evidence>
<dbReference type="GO" id="GO:0019310">
    <property type="term" value="P:inositol catabolic process"/>
    <property type="evidence" value="ECO:0007669"/>
    <property type="project" value="UniProtKB-UniRule"/>
</dbReference>
<dbReference type="Proteomes" id="UP000485058">
    <property type="component" value="Unassembled WGS sequence"/>
</dbReference>
<keyword evidence="10 13" id="KW-0408">Iron</keyword>
<reference evidence="15 16" key="1">
    <citation type="submission" date="2020-02" db="EMBL/GenBank/DDBJ databases">
        <title>Draft genome sequence of Haematococcus lacustris strain NIES-144.</title>
        <authorList>
            <person name="Morimoto D."/>
            <person name="Nakagawa S."/>
            <person name="Yoshida T."/>
            <person name="Sawayama S."/>
        </authorList>
    </citation>
    <scope>NUCLEOTIDE SEQUENCE [LARGE SCALE GENOMIC DNA]</scope>
    <source>
        <strain evidence="15 16">NIES-144</strain>
    </source>
</reference>
<evidence type="ECO:0000256" key="14">
    <source>
        <dbReference type="RuleBase" id="RU367039"/>
    </source>
</evidence>
<evidence type="ECO:0000256" key="1">
    <source>
        <dbReference type="ARBA" id="ARBA00004496"/>
    </source>
</evidence>
<evidence type="ECO:0000256" key="4">
    <source>
        <dbReference type="ARBA" id="ARBA00011919"/>
    </source>
</evidence>
<proteinExistence type="inferred from homology"/>
<dbReference type="GO" id="GO:0050113">
    <property type="term" value="F:inositol oxygenase activity"/>
    <property type="evidence" value="ECO:0007669"/>
    <property type="project" value="UniProtKB-UniRule"/>
</dbReference>
<dbReference type="PANTHER" id="PTHR12588">
    <property type="entry name" value="MYOINOSITOL OXYGENASE"/>
    <property type="match status" value="1"/>
</dbReference>
<evidence type="ECO:0000256" key="5">
    <source>
        <dbReference type="ARBA" id="ARBA00019269"/>
    </source>
</evidence>
<keyword evidence="7" id="KW-0060">Ascorbate biosynthesis</keyword>
<comment type="cofactor">
    <cofactor evidence="13 14">
        <name>Fe cation</name>
        <dbReference type="ChEBI" id="CHEBI:24875"/>
    </cofactor>
    <text evidence="13 14">Binds 2 iron ions per subunit.</text>
</comment>
<dbReference type="SUPFAM" id="SSF109604">
    <property type="entry name" value="HD-domain/PDEase-like"/>
    <property type="match status" value="1"/>
</dbReference>
<feature type="non-terminal residue" evidence="15">
    <location>
        <position position="1"/>
    </location>
</feature>
<keyword evidence="6 14" id="KW-0963">Cytoplasm</keyword>
<comment type="pathway">
    <text evidence="2 14">Polyol metabolism; myo-inositol degradation into D-glucuronate; D-glucuronate from myo-inositol: step 1/1.</text>
</comment>
<keyword evidence="8 13" id="KW-0479">Metal-binding</keyword>
<dbReference type="AlphaFoldDB" id="A0A6A0ADL8"/>
<feature type="non-terminal residue" evidence="15">
    <location>
        <position position="177"/>
    </location>
</feature>
<evidence type="ECO:0000256" key="8">
    <source>
        <dbReference type="ARBA" id="ARBA00022723"/>
    </source>
</evidence>
<evidence type="ECO:0000256" key="7">
    <source>
        <dbReference type="ARBA" id="ARBA00022644"/>
    </source>
</evidence>
<dbReference type="UniPathway" id="UPA00111">
    <property type="reaction ID" value="UER00527"/>
</dbReference>